<dbReference type="GeneID" id="26834805"/>
<dbReference type="CDD" id="cd03368">
    <property type="entry name" value="Ribosomal_S12"/>
    <property type="match status" value="1"/>
</dbReference>
<dbReference type="GO" id="GO:0006412">
    <property type="term" value="P:translation"/>
    <property type="evidence" value="ECO:0007669"/>
    <property type="project" value="InterPro"/>
</dbReference>
<keyword evidence="7" id="KW-0934">Plastid</keyword>
<evidence type="ECO:0000313" key="7">
    <source>
        <dbReference type="EMBL" id="ALT22443.1"/>
    </source>
</evidence>
<protein>
    <submittedName>
        <fullName evidence="7">Small ribosomal protein 12</fullName>
    </submittedName>
</protein>
<dbReference type="AlphaFoldDB" id="A0A0U3C604"/>
<dbReference type="Pfam" id="PF00164">
    <property type="entry name" value="Ribosom_S12_S23"/>
    <property type="match status" value="1"/>
</dbReference>
<comment type="similarity">
    <text evidence="1 6">Belongs to the universal ribosomal protein uS12 family.</text>
</comment>
<name>A0A0U3C604_9ROSI</name>
<dbReference type="GO" id="GO:0003735">
    <property type="term" value="F:structural constituent of ribosome"/>
    <property type="evidence" value="ECO:0007669"/>
    <property type="project" value="InterPro"/>
</dbReference>
<keyword evidence="3 6" id="KW-0689">Ribosomal protein</keyword>
<dbReference type="InterPro" id="IPR006032">
    <property type="entry name" value="Ribosomal_uS12"/>
</dbReference>
<evidence type="ECO:0000256" key="5">
    <source>
        <dbReference type="ARBA" id="ARBA00024830"/>
    </source>
</evidence>
<reference evidence="7" key="1">
    <citation type="journal article" date="2015" name="Genome Biol. Evol.">
        <title>The plastomes of two species in the endoparasite genus Pilostyles (Apodanthaceae) each retain just five or six possibly functional genes.</title>
        <authorList>
            <person name="Bellot S."/>
            <person name="Renner S.S."/>
        </authorList>
    </citation>
    <scope>NUCLEOTIDE SEQUENCE</scope>
</reference>
<dbReference type="InterPro" id="IPR012340">
    <property type="entry name" value="NA-bd_OB-fold"/>
</dbReference>
<evidence type="ECO:0000256" key="6">
    <source>
        <dbReference type="RuleBase" id="RU003622"/>
    </source>
</evidence>
<dbReference type="SUPFAM" id="SSF50249">
    <property type="entry name" value="Nucleic acid-binding proteins"/>
    <property type="match status" value="1"/>
</dbReference>
<proteinExistence type="inferred from homology"/>
<evidence type="ECO:0000256" key="1">
    <source>
        <dbReference type="ARBA" id="ARBA00005657"/>
    </source>
</evidence>
<comment type="subunit">
    <text evidence="2">Part of the 30S ribosomal subunit.</text>
</comment>
<evidence type="ECO:0000256" key="4">
    <source>
        <dbReference type="ARBA" id="ARBA00023274"/>
    </source>
</evidence>
<dbReference type="EMBL" id="KT981956">
    <property type="protein sequence ID" value="ALT22443.1"/>
    <property type="molecule type" value="Genomic_DNA"/>
</dbReference>
<sequence length="133" mass="15109">MVTFNNIYNIIKKRKKYINKIRLKIKSRLLYNKPFISGSCVKVFNMSPKKPNSAERKVAKIVLKNGSKINAYIPGIGHNLKEHSAVIIRGGRVKDLPGIKFKIIRGVEDAASVMNRTNSRSKYGVKKLKKLIK</sequence>
<geneLocation type="plastid" evidence="7"/>
<dbReference type="PROSITE" id="PS00055">
    <property type="entry name" value="RIBOSOMAL_S12"/>
    <property type="match status" value="1"/>
</dbReference>
<dbReference type="FunFam" id="2.40.50.140:FF:000099">
    <property type="entry name" value="Ribosomal protein S12, mitochondrial"/>
    <property type="match status" value="1"/>
</dbReference>
<organism evidence="7">
    <name type="scientific">Pilostyles hamiltonii</name>
    <dbReference type="NCBI Taxonomy" id="448041"/>
    <lineage>
        <taxon>Eukaryota</taxon>
        <taxon>Viridiplantae</taxon>
        <taxon>Streptophyta</taxon>
        <taxon>Embryophyta</taxon>
        <taxon>Tracheophyta</taxon>
        <taxon>Spermatophyta</taxon>
        <taxon>Magnoliopsida</taxon>
        <taxon>eudicotyledons</taxon>
        <taxon>Gunneridae</taxon>
        <taxon>Pentapetalae</taxon>
        <taxon>rosids</taxon>
        <taxon>fabids</taxon>
        <taxon>Cucurbitales</taxon>
        <taxon>Apodanthaceae</taxon>
        <taxon>Pilostyles</taxon>
    </lineage>
</organism>
<dbReference type="PANTHER" id="PTHR11652">
    <property type="entry name" value="30S RIBOSOMAL PROTEIN S12 FAMILY MEMBER"/>
    <property type="match status" value="1"/>
</dbReference>
<gene>
    <name evidence="7" type="primary">rps12 3' end</name>
</gene>
<dbReference type="GO" id="GO:0015935">
    <property type="term" value="C:small ribosomal subunit"/>
    <property type="evidence" value="ECO:0007669"/>
    <property type="project" value="InterPro"/>
</dbReference>
<dbReference type="NCBIfam" id="TIGR00981">
    <property type="entry name" value="rpsL_bact"/>
    <property type="match status" value="1"/>
</dbReference>
<dbReference type="PRINTS" id="PR01034">
    <property type="entry name" value="RIBOSOMALS12"/>
</dbReference>
<keyword evidence="4 6" id="KW-0687">Ribonucleoprotein</keyword>
<dbReference type="Gene3D" id="2.40.50.140">
    <property type="entry name" value="Nucleic acid-binding proteins"/>
    <property type="match status" value="1"/>
</dbReference>
<dbReference type="InterPro" id="IPR005679">
    <property type="entry name" value="Ribosomal_uS12_bac"/>
</dbReference>
<dbReference type="PIRSF" id="PIRSF002133">
    <property type="entry name" value="Ribosomal_S12/S23"/>
    <property type="match status" value="1"/>
</dbReference>
<feature type="non-terminal residue" evidence="7">
    <location>
        <position position="1"/>
    </location>
</feature>
<evidence type="ECO:0000256" key="2">
    <source>
        <dbReference type="ARBA" id="ARBA00011458"/>
    </source>
</evidence>
<accession>A0A0U3C604</accession>
<comment type="function">
    <text evidence="5">With S4 and S5 plays an important role in translational accuracy. Located at the interface of the 30S and 50S subunits.</text>
</comment>
<dbReference type="RefSeq" id="YP_009229307.1">
    <property type="nucleotide sequence ID" value="NC_029236.1"/>
</dbReference>
<evidence type="ECO:0000256" key="3">
    <source>
        <dbReference type="ARBA" id="ARBA00022980"/>
    </source>
</evidence>